<dbReference type="STRING" id="858893.H6BZL9"/>
<dbReference type="GO" id="GO:0006351">
    <property type="term" value="P:DNA-templated transcription"/>
    <property type="evidence" value="ECO:0007669"/>
    <property type="project" value="InterPro"/>
</dbReference>
<dbReference type="GO" id="GO:0003700">
    <property type="term" value="F:DNA-binding transcription factor activity"/>
    <property type="evidence" value="ECO:0007669"/>
    <property type="project" value="InterPro"/>
</dbReference>
<dbReference type="InParanoid" id="H6BZL9"/>
<evidence type="ECO:0000256" key="2">
    <source>
        <dbReference type="SAM" id="MobiDB-lite"/>
    </source>
</evidence>
<dbReference type="AlphaFoldDB" id="H6BZL9"/>
<dbReference type="CDD" id="cd12148">
    <property type="entry name" value="fungal_TF_MHR"/>
    <property type="match status" value="1"/>
</dbReference>
<dbReference type="GO" id="GO:0008270">
    <property type="term" value="F:zinc ion binding"/>
    <property type="evidence" value="ECO:0007669"/>
    <property type="project" value="InterPro"/>
</dbReference>
<feature type="region of interest" description="Disordered" evidence="2">
    <location>
        <begin position="202"/>
        <end position="222"/>
    </location>
</feature>
<evidence type="ECO:0000313" key="5">
    <source>
        <dbReference type="Proteomes" id="UP000007304"/>
    </source>
</evidence>
<keyword evidence="1" id="KW-0539">Nucleus</keyword>
<dbReference type="GeneID" id="20308985"/>
<reference evidence="4" key="1">
    <citation type="submission" date="2011-07" db="EMBL/GenBank/DDBJ databases">
        <title>The Genome Sequence of Exophiala (Wangiella) dermatitidis NIH/UT8656.</title>
        <authorList>
            <consortium name="The Broad Institute Genome Sequencing Platform"/>
            <person name="Cuomo C."/>
            <person name="Wang Z."/>
            <person name="Hunicke-Smith S."/>
            <person name="Szanislo P.J."/>
            <person name="Earl A."/>
            <person name="Young S.K."/>
            <person name="Zeng Q."/>
            <person name="Gargeya S."/>
            <person name="Fitzgerald M."/>
            <person name="Haas B."/>
            <person name="Abouelleil A."/>
            <person name="Alvarado L."/>
            <person name="Arachchi H.M."/>
            <person name="Berlin A."/>
            <person name="Brown A."/>
            <person name="Chapman S.B."/>
            <person name="Chen Z."/>
            <person name="Dunbar C."/>
            <person name="Freedman E."/>
            <person name="Gearin G."/>
            <person name="Gellesch M."/>
            <person name="Goldberg J."/>
            <person name="Griggs A."/>
            <person name="Gujja S."/>
            <person name="Heiman D."/>
            <person name="Howarth C."/>
            <person name="Larson L."/>
            <person name="Lui A."/>
            <person name="MacDonald P.J.P."/>
            <person name="Montmayeur A."/>
            <person name="Murphy C."/>
            <person name="Neiman D."/>
            <person name="Pearson M."/>
            <person name="Priest M."/>
            <person name="Roberts A."/>
            <person name="Saif S."/>
            <person name="Shea T."/>
            <person name="Shenoy N."/>
            <person name="Sisk P."/>
            <person name="Stolte C."/>
            <person name="Sykes S."/>
            <person name="Wortman J."/>
            <person name="Nusbaum C."/>
            <person name="Birren B."/>
        </authorList>
    </citation>
    <scope>NUCLEOTIDE SEQUENCE</scope>
    <source>
        <strain evidence="4">NIH/UT8656</strain>
    </source>
</reference>
<name>H6BZL9_EXODN</name>
<dbReference type="GO" id="GO:0003677">
    <property type="term" value="F:DNA binding"/>
    <property type="evidence" value="ECO:0007669"/>
    <property type="project" value="InterPro"/>
</dbReference>
<evidence type="ECO:0000313" key="4">
    <source>
        <dbReference type="EMBL" id="EHY56259.1"/>
    </source>
</evidence>
<dbReference type="OrthoDB" id="3266505at2759"/>
<evidence type="ECO:0000256" key="1">
    <source>
        <dbReference type="ARBA" id="ARBA00023242"/>
    </source>
</evidence>
<organism evidence="4 5">
    <name type="scientific">Exophiala dermatitidis (strain ATCC 34100 / CBS 525.76 / NIH/UT8656)</name>
    <name type="common">Black yeast</name>
    <name type="synonym">Wangiella dermatitidis</name>
    <dbReference type="NCBI Taxonomy" id="858893"/>
    <lineage>
        <taxon>Eukaryota</taxon>
        <taxon>Fungi</taxon>
        <taxon>Dikarya</taxon>
        <taxon>Ascomycota</taxon>
        <taxon>Pezizomycotina</taxon>
        <taxon>Eurotiomycetes</taxon>
        <taxon>Chaetothyriomycetidae</taxon>
        <taxon>Chaetothyriales</taxon>
        <taxon>Herpotrichiellaceae</taxon>
        <taxon>Exophiala</taxon>
    </lineage>
</organism>
<dbReference type="Proteomes" id="UP000007304">
    <property type="component" value="Unassembled WGS sequence"/>
</dbReference>
<gene>
    <name evidence="4" type="ORF">HMPREF1120_04346</name>
</gene>
<dbReference type="HOGENOM" id="CLU_073113_0_0_1"/>
<protein>
    <recommendedName>
        <fullName evidence="3">Xylanolytic transcriptional activator regulatory domain-containing protein</fullName>
    </recommendedName>
</protein>
<dbReference type="PANTHER" id="PTHR46910">
    <property type="entry name" value="TRANSCRIPTION FACTOR PDR1"/>
    <property type="match status" value="1"/>
</dbReference>
<dbReference type="SMART" id="SM00906">
    <property type="entry name" value="Fungal_trans"/>
    <property type="match status" value="1"/>
</dbReference>
<sequence>MHGPSLLNSLEALYSNSSRQGSSFRKAFSQIATYQCLFNISSICNSTDSGVLPAECQIRSSMTLLTWAGFIATAHNMASLQSLIAIQLYLVSRIELRDAATVGGLLLRALIAAGFHRCPWRSLHMSLHDRDMRKRIFWSAYAIDRFLCQALGMPFVLGESDIDICPPSSNELHRPVQSRGQQAVSVERVLAHLPLNHQSFGRGQNIAQSGQPSPELDQTPSAVVSETGGQDVLFIKFVAWSKIVSQILSLFHKAIRHRVISRNNVLELTSRVHEWWNSLPDNLEDDQNGIRYKPRLGPFFKFLYHQAIILINRPFLSLPHTNPDCRSSL</sequence>
<dbReference type="InterPro" id="IPR007219">
    <property type="entry name" value="XnlR_reg_dom"/>
</dbReference>
<keyword evidence="5" id="KW-1185">Reference proteome</keyword>
<dbReference type="Pfam" id="PF04082">
    <property type="entry name" value="Fungal_trans"/>
    <property type="match status" value="1"/>
</dbReference>
<dbReference type="eggNOG" id="ENOG502SKTZ">
    <property type="taxonomic scope" value="Eukaryota"/>
</dbReference>
<dbReference type="PANTHER" id="PTHR46910:SF9">
    <property type="entry name" value="MISCELLANEOUS ZN(II)2CYS6 TRANSCRIPTION FACTOR (EUROFUNG)"/>
    <property type="match status" value="1"/>
</dbReference>
<feature type="domain" description="Xylanolytic transcriptional activator regulatory" evidence="3">
    <location>
        <begin position="99"/>
        <end position="173"/>
    </location>
</feature>
<dbReference type="EMBL" id="JH226133">
    <property type="protein sequence ID" value="EHY56259.1"/>
    <property type="molecule type" value="Genomic_DNA"/>
</dbReference>
<dbReference type="RefSeq" id="XP_009156719.1">
    <property type="nucleotide sequence ID" value="XM_009158471.1"/>
</dbReference>
<dbReference type="InterPro" id="IPR050987">
    <property type="entry name" value="AtrR-like"/>
</dbReference>
<proteinExistence type="predicted"/>
<dbReference type="VEuPathDB" id="FungiDB:HMPREF1120_04346"/>
<evidence type="ECO:0000259" key="3">
    <source>
        <dbReference type="SMART" id="SM00906"/>
    </source>
</evidence>
<accession>H6BZL9</accession>
<dbReference type="OMA" id="PESCIDH"/>